<dbReference type="InterPro" id="IPR051341">
    <property type="entry name" value="Zyg-11_UBL_adapter"/>
</dbReference>
<dbReference type="Proteomes" id="UP000095282">
    <property type="component" value="Unplaced"/>
</dbReference>
<dbReference type="Gene3D" id="3.80.10.10">
    <property type="entry name" value="Ribonuclease Inhibitor"/>
    <property type="match status" value="1"/>
</dbReference>
<dbReference type="eggNOG" id="KOG3665">
    <property type="taxonomic scope" value="Eukaryota"/>
</dbReference>
<sequence>MASLISLSSKAVAKYLIAGCYKHLDSSLGEPLSDKVFDEVATYKHKVSNFRSSVSSIIAKQSGLKLNLTRFDSYLFFVNRFDLENLYLHNIQSLDIDFGWFCGVTEYIIEYRGEKGILDAVRILKRCLNEKSRQNLKKLGIGRYLKLQENWIEEVGKLFPNLRGFACRFEDEKHFERACKSFPNLFSFASSYRNDLRGLCHLKNLQILILDGSSVNSPEELRELFELPNLRILKASFSQGFFENLLRCDGTFKNLQYIECRQSDITETQFRALVGRHPSIKAIAALNKFQLIRSVS</sequence>
<dbReference type="PANTHER" id="PTHR12904">
    <property type="match status" value="1"/>
</dbReference>
<dbReference type="InterPro" id="IPR032675">
    <property type="entry name" value="LRR_dom_sf"/>
</dbReference>
<dbReference type="PANTHER" id="PTHR12904:SF28">
    <property type="entry name" value="ATP SYNTHASE SUBUNIT ALPHA-RELATED"/>
    <property type="match status" value="1"/>
</dbReference>
<protein>
    <submittedName>
        <fullName evidence="2">F-box domain-containing protein</fullName>
    </submittedName>
</protein>
<dbReference type="AlphaFoldDB" id="A0A1I7TVL0"/>
<evidence type="ECO:0000313" key="2">
    <source>
        <dbReference type="WBParaSite" id="Csp11.Scaffold629.g12228.t1"/>
    </source>
</evidence>
<name>A0A1I7TVL0_9PELO</name>
<evidence type="ECO:0000313" key="1">
    <source>
        <dbReference type="Proteomes" id="UP000095282"/>
    </source>
</evidence>
<proteinExistence type="predicted"/>
<reference evidence="2" key="1">
    <citation type="submission" date="2016-11" db="UniProtKB">
        <authorList>
            <consortium name="WormBaseParasite"/>
        </authorList>
    </citation>
    <scope>IDENTIFICATION</scope>
</reference>
<keyword evidence="1" id="KW-1185">Reference proteome</keyword>
<accession>A0A1I7TVL0</accession>
<dbReference type="WBParaSite" id="Csp11.Scaffold629.g12228.t1">
    <property type="protein sequence ID" value="Csp11.Scaffold629.g12228.t1"/>
    <property type="gene ID" value="Csp11.Scaffold629.g12228"/>
</dbReference>
<dbReference type="GO" id="GO:0031462">
    <property type="term" value="C:Cul2-RING ubiquitin ligase complex"/>
    <property type="evidence" value="ECO:0007669"/>
    <property type="project" value="TreeGrafter"/>
</dbReference>
<dbReference type="SUPFAM" id="SSF52047">
    <property type="entry name" value="RNI-like"/>
    <property type="match status" value="1"/>
</dbReference>
<organism evidence="1 2">
    <name type="scientific">Caenorhabditis tropicalis</name>
    <dbReference type="NCBI Taxonomy" id="1561998"/>
    <lineage>
        <taxon>Eukaryota</taxon>
        <taxon>Metazoa</taxon>
        <taxon>Ecdysozoa</taxon>
        <taxon>Nematoda</taxon>
        <taxon>Chromadorea</taxon>
        <taxon>Rhabditida</taxon>
        <taxon>Rhabditina</taxon>
        <taxon>Rhabditomorpha</taxon>
        <taxon>Rhabditoidea</taxon>
        <taxon>Rhabditidae</taxon>
        <taxon>Peloderinae</taxon>
        <taxon>Caenorhabditis</taxon>
    </lineage>
</organism>
<dbReference type="STRING" id="1561998.A0A1I7TVL0"/>